<keyword evidence="1" id="KW-0472">Membrane</keyword>
<organism evidence="2 3">
    <name type="scientific">Lysinibacillus fusiformis</name>
    <dbReference type="NCBI Taxonomy" id="28031"/>
    <lineage>
        <taxon>Bacteria</taxon>
        <taxon>Bacillati</taxon>
        <taxon>Bacillota</taxon>
        <taxon>Bacilli</taxon>
        <taxon>Bacillales</taxon>
        <taxon>Bacillaceae</taxon>
        <taxon>Lysinibacillus</taxon>
    </lineage>
</organism>
<dbReference type="EMBL" id="MECQ01000001">
    <property type="protein sequence ID" value="ODV57002.1"/>
    <property type="molecule type" value="Genomic_DNA"/>
</dbReference>
<comment type="caution">
    <text evidence="2">The sequence shown here is derived from an EMBL/GenBank/DDBJ whole genome shotgun (WGS) entry which is preliminary data.</text>
</comment>
<sequence length="105" mass="12004">MNESGYSFVETILAMGILMLLCSSLLPITYTMKTNLTNKKMEIIAAETAYEGLKLFQAIQQTEGTRIIEQVEYQWVFYGGEICVRFHNILKQRQKCISLTGNVNE</sequence>
<feature type="transmembrane region" description="Helical" evidence="1">
    <location>
        <begin position="12"/>
        <end position="32"/>
    </location>
</feature>
<accession>A0A1E4R944</accession>
<name>A0A1E4R944_9BACI</name>
<keyword evidence="1" id="KW-0812">Transmembrane</keyword>
<gene>
    <name evidence="2" type="ORF">BG258_14380</name>
</gene>
<reference evidence="2 3" key="1">
    <citation type="submission" date="2016-09" db="EMBL/GenBank/DDBJ databases">
        <title>Draft genome sequence of the soil isolate, Lysinibacillus fusiformis M5, a potential hypoxanthine producer.</title>
        <authorList>
            <person name="Gallegos-Monterrosa R."/>
            <person name="Maroti G."/>
            <person name="Balint B."/>
            <person name="Kovacs A.T."/>
        </authorList>
    </citation>
    <scope>NUCLEOTIDE SEQUENCE [LARGE SCALE GENOMIC DNA]</scope>
    <source>
        <strain evidence="2 3">M5</strain>
    </source>
</reference>
<keyword evidence="1" id="KW-1133">Transmembrane helix</keyword>
<evidence type="ECO:0000256" key="1">
    <source>
        <dbReference type="SAM" id="Phobius"/>
    </source>
</evidence>
<evidence type="ECO:0008006" key="4">
    <source>
        <dbReference type="Google" id="ProtNLM"/>
    </source>
</evidence>
<evidence type="ECO:0000313" key="2">
    <source>
        <dbReference type="EMBL" id="ODV57002.1"/>
    </source>
</evidence>
<dbReference type="Proteomes" id="UP000094784">
    <property type="component" value="Unassembled WGS sequence"/>
</dbReference>
<dbReference type="OrthoDB" id="2456326at2"/>
<dbReference type="RefSeq" id="WP_069481953.1">
    <property type="nucleotide sequence ID" value="NZ_KV766182.1"/>
</dbReference>
<dbReference type="AlphaFoldDB" id="A0A1E4R944"/>
<protein>
    <recommendedName>
        <fullName evidence="4">Type II secretion system protein</fullName>
    </recommendedName>
</protein>
<evidence type="ECO:0000313" key="3">
    <source>
        <dbReference type="Proteomes" id="UP000094784"/>
    </source>
</evidence>
<proteinExistence type="predicted"/>